<dbReference type="Proteomes" id="UP000008021">
    <property type="component" value="Chromosome 7"/>
</dbReference>
<dbReference type="EnsemblPlants" id="OMERI07G23480.1">
    <property type="protein sequence ID" value="OMERI07G23480.1"/>
    <property type="gene ID" value="OMERI07G23480"/>
</dbReference>
<evidence type="ECO:0000256" key="1">
    <source>
        <dbReference type="SAM" id="MobiDB-lite"/>
    </source>
</evidence>
<keyword evidence="3" id="KW-1185">Reference proteome</keyword>
<dbReference type="AlphaFoldDB" id="A0A0E0EGD1"/>
<dbReference type="Gramene" id="OMERI07G23480.1">
    <property type="protein sequence ID" value="OMERI07G23480.1"/>
    <property type="gene ID" value="OMERI07G23480"/>
</dbReference>
<protein>
    <submittedName>
        <fullName evidence="2">Uncharacterized protein</fullName>
    </submittedName>
</protein>
<evidence type="ECO:0000313" key="3">
    <source>
        <dbReference type="Proteomes" id="UP000008021"/>
    </source>
</evidence>
<evidence type="ECO:0000313" key="2">
    <source>
        <dbReference type="EnsemblPlants" id="OMERI07G23480.1"/>
    </source>
</evidence>
<organism evidence="2">
    <name type="scientific">Oryza meridionalis</name>
    <dbReference type="NCBI Taxonomy" id="40149"/>
    <lineage>
        <taxon>Eukaryota</taxon>
        <taxon>Viridiplantae</taxon>
        <taxon>Streptophyta</taxon>
        <taxon>Embryophyta</taxon>
        <taxon>Tracheophyta</taxon>
        <taxon>Spermatophyta</taxon>
        <taxon>Magnoliopsida</taxon>
        <taxon>Liliopsida</taxon>
        <taxon>Poales</taxon>
        <taxon>Poaceae</taxon>
        <taxon>BOP clade</taxon>
        <taxon>Oryzoideae</taxon>
        <taxon>Oryzeae</taxon>
        <taxon>Oryzinae</taxon>
        <taxon>Oryza</taxon>
    </lineage>
</organism>
<reference evidence="2" key="1">
    <citation type="submission" date="2015-04" db="UniProtKB">
        <authorList>
            <consortium name="EnsemblPlants"/>
        </authorList>
    </citation>
    <scope>IDENTIFICATION</scope>
</reference>
<proteinExistence type="predicted"/>
<dbReference type="HOGENOM" id="CLU_2472848_0_0_1"/>
<accession>A0A0E0EGD1</accession>
<feature type="compositionally biased region" description="Low complexity" evidence="1">
    <location>
        <begin position="1"/>
        <end position="14"/>
    </location>
</feature>
<reference evidence="2" key="2">
    <citation type="submission" date="2018-05" db="EMBL/GenBank/DDBJ databases">
        <title>OmerRS3 (Oryza meridionalis Reference Sequence Version 3).</title>
        <authorList>
            <person name="Zhang J."/>
            <person name="Kudrna D."/>
            <person name="Lee S."/>
            <person name="Talag J."/>
            <person name="Welchert J."/>
            <person name="Wing R.A."/>
        </authorList>
    </citation>
    <scope>NUCLEOTIDE SEQUENCE [LARGE SCALE GENOMIC DNA]</scope>
    <source>
        <strain evidence="2">cv. OR44</strain>
    </source>
</reference>
<feature type="region of interest" description="Disordered" evidence="1">
    <location>
        <begin position="1"/>
        <end position="23"/>
    </location>
</feature>
<sequence>MDWPTESLPSLLESGGSGAGAGDGHGEPYRYWGAAAREKVVARCGLATYSASATVAVMPTAATGSAAAAAAASRIGDATAGEEVAEIW</sequence>
<name>A0A0E0EGD1_9ORYZ</name>